<dbReference type="PRINTS" id="PR01438">
    <property type="entry name" value="UNVRSLSTRESS"/>
</dbReference>
<dbReference type="InterPro" id="IPR006153">
    <property type="entry name" value="Cation/H_exchanger_TM"/>
</dbReference>
<evidence type="ECO:0000256" key="4">
    <source>
        <dbReference type="ARBA" id="ARBA00022989"/>
    </source>
</evidence>
<feature type="transmembrane region" description="Helical" evidence="8">
    <location>
        <begin position="12"/>
        <end position="29"/>
    </location>
</feature>
<evidence type="ECO:0000259" key="9">
    <source>
        <dbReference type="Pfam" id="PF00582"/>
    </source>
</evidence>
<comment type="subcellular location">
    <subcellularLocation>
        <location evidence="1">Membrane</location>
        <topology evidence="1">Multi-pass membrane protein</topology>
    </subcellularLocation>
</comment>
<dbReference type="KEGG" id="hru:Halru_0839"/>
<dbReference type="InterPro" id="IPR014729">
    <property type="entry name" value="Rossmann-like_a/b/a_fold"/>
</dbReference>
<dbReference type="eggNOG" id="arCOG01953">
    <property type="taxonomic scope" value="Archaea"/>
</dbReference>
<dbReference type="InterPro" id="IPR038770">
    <property type="entry name" value="Na+/solute_symporter_sf"/>
</dbReference>
<dbReference type="GeneID" id="14375093"/>
<keyword evidence="2" id="KW-0813">Transport</keyword>
<dbReference type="Proteomes" id="UP000010846">
    <property type="component" value="Chromosome"/>
</dbReference>
<dbReference type="EMBL" id="CP003050">
    <property type="protein sequence ID" value="AGB15463.1"/>
    <property type="molecule type" value="Genomic_DNA"/>
</dbReference>
<feature type="domain" description="Cation/H+ exchanger transmembrane" evidence="10">
    <location>
        <begin position="24"/>
        <end position="410"/>
    </location>
</feature>
<keyword evidence="4 8" id="KW-1133">Transmembrane helix</keyword>
<feature type="transmembrane region" description="Helical" evidence="8">
    <location>
        <begin position="178"/>
        <end position="202"/>
    </location>
</feature>
<sequence length="757" mass="80545">MEVIAPLDHHELLVVIVQLTVLLLVARVLGEAFASIGQPAVVGELLAGVLLGPSVLGLIAPGVYRSLFAVSEAQFHLLEVVSWLGLIMLLIVTGLETDLDLILANGRTALVLSLGGIVVPFTTGFALGWVMPVAFIAAPGQRLVFSLFIATAMSISAIPVIAKVLLELDVIRRDVGQLILAAGMIDDTIGWILLATVAGLARTGGVDLGTAATTVLSVLVFLGLAITVGRRVVATTIRWVDNAVGGDIALCSTLMLFALAAGAVTQFLGLEAILGAFVVGVLVGRVNRFERRVRRSFETVTLAVFAPLFFAIAGLRTDLVALADPTVFGVGLIVLGVACIGKFGGVVGVARPAGLSWWEAITIGGGMNARGAMEIIVATIGLGLGILTTSTFSIIVAVAIVTSLMAPAIMRWSIPKIEMSEAERARIEREQYARESFVGSLTRVLLSTRGTVDARYAARLLGPLLRETEADLDVLSVTLRSDRNGGGGRLRRWLRPGGRSAWKTIVRRGDHPERGERSAEPPPADAFDDIDAQLARWNRPGRRLTRDADGNVSDAILETARTDYDLVVFGERTLGRGLDEPLFSKSIDRVVQEIPCPTMVVSTSDRVKRDPALIDEPIRRILLPTVGTQSSRHAAEVAFAIATAERALVEIVHVISRPDPSDQFAGPPDVSREREIGRQIVDREAELGRKLDAKVTTTVTQASDPGEAIVDLADETGADAIVMGSSTRRISRRAFFGPTVERVATTAACPVAVLSSV</sequence>
<evidence type="ECO:0000256" key="6">
    <source>
        <dbReference type="ARBA" id="ARBA00023136"/>
    </source>
</evidence>
<evidence type="ECO:0000256" key="8">
    <source>
        <dbReference type="SAM" id="Phobius"/>
    </source>
</evidence>
<evidence type="ECO:0000256" key="3">
    <source>
        <dbReference type="ARBA" id="ARBA00022692"/>
    </source>
</evidence>
<dbReference type="GO" id="GO:0015297">
    <property type="term" value="F:antiporter activity"/>
    <property type="evidence" value="ECO:0007669"/>
    <property type="project" value="InterPro"/>
</dbReference>
<evidence type="ECO:0000313" key="11">
    <source>
        <dbReference type="EMBL" id="AGB15463.1"/>
    </source>
</evidence>
<organism evidence="11 12">
    <name type="scientific">Halovivax ruber (strain DSM 18193 / JCM 13892 / XH-70)</name>
    <dbReference type="NCBI Taxonomy" id="797302"/>
    <lineage>
        <taxon>Archaea</taxon>
        <taxon>Methanobacteriati</taxon>
        <taxon>Methanobacteriota</taxon>
        <taxon>Stenosarchaea group</taxon>
        <taxon>Halobacteria</taxon>
        <taxon>Halobacteriales</taxon>
        <taxon>Natrialbaceae</taxon>
        <taxon>Halovivax</taxon>
    </lineage>
</organism>
<dbReference type="RefSeq" id="WP_015300132.1">
    <property type="nucleotide sequence ID" value="NC_019964.1"/>
</dbReference>
<dbReference type="InterPro" id="IPR006016">
    <property type="entry name" value="UspA"/>
</dbReference>
<dbReference type="CDD" id="cd00293">
    <property type="entry name" value="USP-like"/>
    <property type="match status" value="1"/>
</dbReference>
<feature type="transmembrane region" description="Helical" evidence="8">
    <location>
        <begin position="109"/>
        <end position="131"/>
    </location>
</feature>
<dbReference type="SUPFAM" id="SSF52402">
    <property type="entry name" value="Adenine nucleotide alpha hydrolases-like"/>
    <property type="match status" value="2"/>
</dbReference>
<feature type="domain" description="UspA" evidence="9">
    <location>
        <begin position="618"/>
        <end position="754"/>
    </location>
</feature>
<feature type="transmembrane region" description="Helical" evidence="8">
    <location>
        <begin position="267"/>
        <end position="284"/>
    </location>
</feature>
<evidence type="ECO:0000256" key="7">
    <source>
        <dbReference type="SAM" id="MobiDB-lite"/>
    </source>
</evidence>
<gene>
    <name evidence="11" type="ordered locus">Halru_0839</name>
</gene>
<dbReference type="GO" id="GO:1902600">
    <property type="term" value="P:proton transmembrane transport"/>
    <property type="evidence" value="ECO:0007669"/>
    <property type="project" value="InterPro"/>
</dbReference>
<keyword evidence="3 8" id="KW-0812">Transmembrane</keyword>
<evidence type="ECO:0000256" key="1">
    <source>
        <dbReference type="ARBA" id="ARBA00004141"/>
    </source>
</evidence>
<dbReference type="Gene3D" id="3.40.50.620">
    <property type="entry name" value="HUPs"/>
    <property type="match status" value="2"/>
</dbReference>
<feature type="transmembrane region" description="Helical" evidence="8">
    <location>
        <begin position="80"/>
        <end position="97"/>
    </location>
</feature>
<dbReference type="PANTHER" id="PTHR32468:SF0">
    <property type="entry name" value="K(+)_H(+) ANTIPORTER 1"/>
    <property type="match status" value="1"/>
</dbReference>
<evidence type="ECO:0000259" key="10">
    <source>
        <dbReference type="Pfam" id="PF00999"/>
    </source>
</evidence>
<feature type="transmembrane region" description="Helical" evidence="8">
    <location>
        <begin position="240"/>
        <end position="261"/>
    </location>
</feature>
<dbReference type="HOGENOM" id="CLU_367868_0_0_2"/>
<dbReference type="eggNOG" id="arCOG00449">
    <property type="taxonomic scope" value="Archaea"/>
</dbReference>
<dbReference type="Gene3D" id="1.20.1530.20">
    <property type="match status" value="1"/>
</dbReference>
<feature type="transmembrane region" description="Helical" evidence="8">
    <location>
        <begin position="208"/>
        <end position="228"/>
    </location>
</feature>
<dbReference type="InterPro" id="IPR006015">
    <property type="entry name" value="Universal_stress_UspA"/>
</dbReference>
<protein>
    <submittedName>
        <fullName evidence="11">Kef-type K+ transport system, membrane component</fullName>
    </submittedName>
</protein>
<dbReference type="Pfam" id="PF00999">
    <property type="entry name" value="Na_H_Exchanger"/>
    <property type="match status" value="1"/>
</dbReference>
<feature type="compositionally biased region" description="Basic and acidic residues" evidence="7">
    <location>
        <begin position="507"/>
        <end position="519"/>
    </location>
</feature>
<dbReference type="STRING" id="797302.Halru_0839"/>
<name>L0I9G4_HALRX</name>
<keyword evidence="12" id="KW-1185">Reference proteome</keyword>
<evidence type="ECO:0000256" key="5">
    <source>
        <dbReference type="ARBA" id="ARBA00023065"/>
    </source>
</evidence>
<feature type="transmembrane region" description="Helical" evidence="8">
    <location>
        <begin position="41"/>
        <end position="60"/>
    </location>
</feature>
<dbReference type="Pfam" id="PF00582">
    <property type="entry name" value="Usp"/>
    <property type="match status" value="1"/>
</dbReference>
<dbReference type="InterPro" id="IPR050794">
    <property type="entry name" value="CPA2_transporter"/>
</dbReference>
<accession>L0I9G4</accession>
<feature type="region of interest" description="Disordered" evidence="7">
    <location>
        <begin position="506"/>
        <end position="526"/>
    </location>
</feature>
<proteinExistence type="predicted"/>
<keyword evidence="5" id="KW-0406">Ion transport</keyword>
<feature type="transmembrane region" description="Helical" evidence="8">
    <location>
        <begin position="143"/>
        <end position="166"/>
    </location>
</feature>
<evidence type="ECO:0000256" key="2">
    <source>
        <dbReference type="ARBA" id="ARBA00022448"/>
    </source>
</evidence>
<keyword evidence="6 8" id="KW-0472">Membrane</keyword>
<dbReference type="OrthoDB" id="12029at2157"/>
<dbReference type="GO" id="GO:0016020">
    <property type="term" value="C:membrane"/>
    <property type="evidence" value="ECO:0007669"/>
    <property type="project" value="UniProtKB-SubCell"/>
</dbReference>
<feature type="transmembrane region" description="Helical" evidence="8">
    <location>
        <begin position="296"/>
        <end position="315"/>
    </location>
</feature>
<reference evidence="11" key="1">
    <citation type="submission" date="2011-09" db="EMBL/GenBank/DDBJ databases">
        <title>Complete sequence of Halovivax ruber XH-70.</title>
        <authorList>
            <consortium name="US DOE Joint Genome Institute"/>
            <person name="Lucas S."/>
            <person name="Han J."/>
            <person name="Lapidus A."/>
            <person name="Cheng J.-F."/>
            <person name="Goodwin L."/>
            <person name="Pitluck S."/>
            <person name="Peters L."/>
            <person name="Mikhailova N."/>
            <person name="Davenport K."/>
            <person name="Detter J.C."/>
            <person name="Han C."/>
            <person name="Tapia R."/>
            <person name="Land M."/>
            <person name="Hauser L."/>
            <person name="Kyrpides N."/>
            <person name="Ivanova N."/>
            <person name="Pagani I."/>
            <person name="Sproer C."/>
            <person name="Anderson I."/>
            <person name="Woyke T."/>
        </authorList>
    </citation>
    <scope>NUCLEOTIDE SEQUENCE</scope>
    <source>
        <strain evidence="11">XH-70</strain>
    </source>
</reference>
<evidence type="ECO:0000313" key="12">
    <source>
        <dbReference type="Proteomes" id="UP000010846"/>
    </source>
</evidence>
<dbReference type="PANTHER" id="PTHR32468">
    <property type="entry name" value="CATION/H + ANTIPORTER"/>
    <property type="match status" value="1"/>
</dbReference>
<dbReference type="AlphaFoldDB" id="L0I9G4"/>
<feature type="transmembrane region" description="Helical" evidence="8">
    <location>
        <begin position="327"/>
        <end position="350"/>
    </location>
</feature>